<dbReference type="Proteomes" id="UP000839052">
    <property type="component" value="Chromosome"/>
</dbReference>
<name>A0ABM8Z063_9PROT</name>
<reference evidence="1 2" key="1">
    <citation type="submission" date="2021-10" db="EMBL/GenBank/DDBJ databases">
        <authorList>
            <person name="Koch H."/>
        </authorList>
    </citation>
    <scope>NUCLEOTIDE SEQUENCE [LARGE SCALE GENOMIC DNA]</scope>
    <source>
        <strain evidence="1">6680</strain>
    </source>
</reference>
<gene>
    <name evidence="1" type="ORF">NTG6680_1977</name>
</gene>
<accession>A0ABM8Z063</accession>
<protein>
    <submittedName>
        <fullName evidence="1">Uncharacterized protein</fullName>
    </submittedName>
</protein>
<proteinExistence type="predicted"/>
<evidence type="ECO:0000313" key="2">
    <source>
        <dbReference type="Proteomes" id="UP000839052"/>
    </source>
</evidence>
<organism evidence="1 2">
    <name type="scientific">Candidatus Nitrotoga arctica</name>
    <dbReference type="NCBI Taxonomy" id="453162"/>
    <lineage>
        <taxon>Bacteria</taxon>
        <taxon>Pseudomonadati</taxon>
        <taxon>Pseudomonadota</taxon>
        <taxon>Betaproteobacteria</taxon>
        <taxon>Nitrosomonadales</taxon>
        <taxon>Gallionellaceae</taxon>
        <taxon>Candidatus Nitrotoga</taxon>
    </lineage>
</organism>
<dbReference type="RefSeq" id="WP_239797043.1">
    <property type="nucleotide sequence ID" value="NZ_OU912926.1"/>
</dbReference>
<keyword evidence="2" id="KW-1185">Reference proteome</keyword>
<dbReference type="EMBL" id="OU912926">
    <property type="protein sequence ID" value="CAG9933226.1"/>
    <property type="molecule type" value="Genomic_DNA"/>
</dbReference>
<sequence>MDTYNKDELAAQAVNTNSELNNYQSVLQFVIGTDQEEYLNVDAILQQLNGYSNSLLLYEIRAGINAITAARSHLAIQWEHAWLN</sequence>
<evidence type="ECO:0000313" key="1">
    <source>
        <dbReference type="EMBL" id="CAG9933226.1"/>
    </source>
</evidence>